<feature type="coiled-coil region" evidence="1">
    <location>
        <begin position="87"/>
        <end position="128"/>
    </location>
</feature>
<sequence length="428" mass="43985">MTRRSFPALGFDPTPGELEAVQAVLLSLRRAIEAAARTLPRLQEACSITDDAEWGGSAAEEFSDHADDLPIGLTKGIESMGKVTTALGEWAGQLNANQAKAEELEDRARKLKAQIAAAEDDLIAAARAIPADTSHPQYAQRQAAYLGQVDRTADLDEALRAVIEQARRLEAKHLREANAAADGVRSGPDDAFEPENDAWYVQTLDGVSKVSGIVSAATAAAAAGLAITGVGAPAAAVLGTVAAGTAGISTLAGIGQRITGSRNAPSTVVLALSAIPGRTYTSALVGAGRGALRPAAGVGRTRGGLAGGKDGAAEGFTSGGVPAIVKDVNDVRRLARQHGSLTDGVRAKVATNGLNLVAKGDGKLAGEAFSNLVDATSRTVQASGSTLTLEQKRELELLKLLANPRGDAAQNAVVNLARDELHHRETGK</sequence>
<accession>A0A1Q8CW81</accession>
<dbReference type="AlphaFoldDB" id="A0A1Q8CW81"/>
<reference evidence="2 3" key="1">
    <citation type="submission" date="2016-12" db="EMBL/GenBank/DDBJ databases">
        <title>The draft genome sequence of Actinophytocola sp. 11-183.</title>
        <authorList>
            <person name="Wang W."/>
            <person name="Yuan L."/>
        </authorList>
    </citation>
    <scope>NUCLEOTIDE SEQUENCE [LARGE SCALE GENOMIC DNA]</scope>
    <source>
        <strain evidence="2 3">11-183</strain>
    </source>
</reference>
<name>A0A1Q8CW81_9PSEU</name>
<dbReference type="Proteomes" id="UP000185596">
    <property type="component" value="Unassembled WGS sequence"/>
</dbReference>
<gene>
    <name evidence="2" type="ORF">BU204_04980</name>
</gene>
<dbReference type="OrthoDB" id="4140785at2"/>
<protein>
    <recommendedName>
        <fullName evidence="4">WXG100 family type VII secretion target</fullName>
    </recommendedName>
</protein>
<evidence type="ECO:0000313" key="2">
    <source>
        <dbReference type="EMBL" id="OLF18621.1"/>
    </source>
</evidence>
<dbReference type="EMBL" id="MSIE01000006">
    <property type="protein sequence ID" value="OLF18621.1"/>
    <property type="molecule type" value="Genomic_DNA"/>
</dbReference>
<proteinExistence type="predicted"/>
<evidence type="ECO:0000256" key="1">
    <source>
        <dbReference type="SAM" id="Coils"/>
    </source>
</evidence>
<organism evidence="2 3">
    <name type="scientific">Actinophytocola xanthii</name>
    <dbReference type="NCBI Taxonomy" id="1912961"/>
    <lineage>
        <taxon>Bacteria</taxon>
        <taxon>Bacillati</taxon>
        <taxon>Actinomycetota</taxon>
        <taxon>Actinomycetes</taxon>
        <taxon>Pseudonocardiales</taxon>
        <taxon>Pseudonocardiaceae</taxon>
    </lineage>
</organism>
<evidence type="ECO:0000313" key="3">
    <source>
        <dbReference type="Proteomes" id="UP000185596"/>
    </source>
</evidence>
<evidence type="ECO:0008006" key="4">
    <source>
        <dbReference type="Google" id="ProtNLM"/>
    </source>
</evidence>
<dbReference type="STRING" id="1912961.BU204_04980"/>
<keyword evidence="3" id="KW-1185">Reference proteome</keyword>
<comment type="caution">
    <text evidence="2">The sequence shown here is derived from an EMBL/GenBank/DDBJ whole genome shotgun (WGS) entry which is preliminary data.</text>
</comment>
<dbReference type="RefSeq" id="WP_075124351.1">
    <property type="nucleotide sequence ID" value="NZ_MSIE01000006.1"/>
</dbReference>
<keyword evidence="1" id="KW-0175">Coiled coil</keyword>